<evidence type="ECO:0000313" key="3">
    <source>
        <dbReference type="Proteomes" id="UP001241072"/>
    </source>
</evidence>
<reference evidence="2 3" key="1">
    <citation type="submission" date="2023-07" db="EMBL/GenBank/DDBJ databases">
        <title>Protaetiibacter sp. nov WY-16 isolated from soil.</title>
        <authorList>
            <person name="Liu B."/>
            <person name="Wan Y."/>
        </authorList>
    </citation>
    <scope>NUCLEOTIDE SEQUENCE [LARGE SCALE GENOMIC DNA]</scope>
    <source>
        <strain evidence="2 3">WY-16</strain>
    </source>
</reference>
<gene>
    <name evidence="2" type="ORF">Q5716_08500</name>
</gene>
<accession>A0ABT9BPD2</accession>
<evidence type="ECO:0000313" key="2">
    <source>
        <dbReference type="EMBL" id="MDO7882262.1"/>
    </source>
</evidence>
<name>A0ABT9BPD2_9MICO</name>
<dbReference type="Proteomes" id="UP001241072">
    <property type="component" value="Unassembled WGS sequence"/>
</dbReference>
<comment type="caution">
    <text evidence="2">The sequence shown here is derived from an EMBL/GenBank/DDBJ whole genome shotgun (WGS) entry which is preliminary data.</text>
</comment>
<protein>
    <submittedName>
        <fullName evidence="2">Uncharacterized protein</fullName>
    </submittedName>
</protein>
<dbReference type="EMBL" id="JAUQUB010000001">
    <property type="protein sequence ID" value="MDO7882262.1"/>
    <property type="molecule type" value="Genomic_DNA"/>
</dbReference>
<organism evidence="2 3">
    <name type="scientific">Antiquaquibacter soli</name>
    <dbReference type="NCBI Taxonomy" id="3064523"/>
    <lineage>
        <taxon>Bacteria</taxon>
        <taxon>Bacillati</taxon>
        <taxon>Actinomycetota</taxon>
        <taxon>Actinomycetes</taxon>
        <taxon>Micrococcales</taxon>
        <taxon>Microbacteriaceae</taxon>
        <taxon>Antiquaquibacter</taxon>
    </lineage>
</organism>
<dbReference type="RefSeq" id="WP_305002641.1">
    <property type="nucleotide sequence ID" value="NZ_JAUQUB010000001.1"/>
</dbReference>
<proteinExistence type="predicted"/>
<evidence type="ECO:0000256" key="1">
    <source>
        <dbReference type="SAM" id="MobiDB-lite"/>
    </source>
</evidence>
<feature type="region of interest" description="Disordered" evidence="1">
    <location>
        <begin position="440"/>
        <end position="459"/>
    </location>
</feature>
<sequence length="459" mass="49007">MLEESARVEGEIEIVSDGTGIAVIGSVDDVERFFLMSGLDRLPSRPVDFHRVWSIATVGGTVAEAAATAGASAGRWVKLTEESARMFQKSQMMTGSTEGVVRAIALRNKSTAKHILEIVTKPGTVLTNPAVLAGAAAVMSQYAMQHQMDEIADYLKTINEKVDDILRGQKNAVLADMIGVDLVIEEAMTIRDQVGRVSEITWSKVQATSQTLARTQAYALRELDAIAEKLRKKADMGDIARVTRELEPQVAEWLAVLARTVQLQEGVSVLELDRVLDASPEELEDHHAGLLAARHNRLRHIERCTGTLLAQMDETVRKANAAVLLNPFDSPAAVKSSNNVVERVHGLRDRLGIAAGSDGIAAKRWSQAAGEMVEKIKEGTVGGAGVAKRLGSQALNRVSEPFRPVDANGDGIADEVPAVIAAQHAGSAVKAAVSGLTGTIGNTLRPKKASDNSANPEAN</sequence>
<keyword evidence="3" id="KW-1185">Reference proteome</keyword>